<evidence type="ECO:0000313" key="1">
    <source>
        <dbReference type="EMBL" id="CAG8462529.1"/>
    </source>
</evidence>
<gene>
    <name evidence="1" type="ORF">AMORRO_LOCUS1469</name>
</gene>
<protein>
    <submittedName>
        <fullName evidence="1">18048_t:CDS:1</fullName>
    </submittedName>
</protein>
<comment type="caution">
    <text evidence="1">The sequence shown here is derived from an EMBL/GenBank/DDBJ whole genome shotgun (WGS) entry which is preliminary data.</text>
</comment>
<evidence type="ECO:0000313" key="2">
    <source>
        <dbReference type="Proteomes" id="UP000789342"/>
    </source>
</evidence>
<dbReference type="AlphaFoldDB" id="A0A9N8Z1R2"/>
<organism evidence="1 2">
    <name type="scientific">Acaulospora morrowiae</name>
    <dbReference type="NCBI Taxonomy" id="94023"/>
    <lineage>
        <taxon>Eukaryota</taxon>
        <taxon>Fungi</taxon>
        <taxon>Fungi incertae sedis</taxon>
        <taxon>Mucoromycota</taxon>
        <taxon>Glomeromycotina</taxon>
        <taxon>Glomeromycetes</taxon>
        <taxon>Diversisporales</taxon>
        <taxon>Acaulosporaceae</taxon>
        <taxon>Acaulospora</taxon>
    </lineage>
</organism>
<feature type="non-terminal residue" evidence="1">
    <location>
        <position position="1"/>
    </location>
</feature>
<name>A0A9N8Z1R2_9GLOM</name>
<sequence length="104" mass="12033">MHILIGQRNYAAALTPRQSIGHKGNDESGLFKQLLSNCARTRKGSRNRKKYERSILRLERLNSLRGALEYVRSQISLKNRSIIPIDEMLTKLSNDKVFTDYLQK</sequence>
<proteinExistence type="predicted"/>
<accession>A0A9N8Z1R2</accession>
<dbReference type="EMBL" id="CAJVPV010000549">
    <property type="protein sequence ID" value="CAG8462529.1"/>
    <property type="molecule type" value="Genomic_DNA"/>
</dbReference>
<dbReference type="OrthoDB" id="10599186at2759"/>
<dbReference type="Proteomes" id="UP000789342">
    <property type="component" value="Unassembled WGS sequence"/>
</dbReference>
<reference evidence="1" key="1">
    <citation type="submission" date="2021-06" db="EMBL/GenBank/DDBJ databases">
        <authorList>
            <person name="Kallberg Y."/>
            <person name="Tangrot J."/>
            <person name="Rosling A."/>
        </authorList>
    </citation>
    <scope>NUCLEOTIDE SEQUENCE</scope>
    <source>
        <strain evidence="1">CL551</strain>
    </source>
</reference>
<keyword evidence="2" id="KW-1185">Reference proteome</keyword>